<evidence type="ECO:0000313" key="3">
    <source>
        <dbReference type="EMBL" id="KFD18469.1"/>
    </source>
</evidence>
<dbReference type="OrthoDB" id="9943834at2"/>
<organism evidence="3 4">
    <name type="scientific">Tatumella ptyseos ATCC 33301</name>
    <dbReference type="NCBI Taxonomy" id="1005995"/>
    <lineage>
        <taxon>Bacteria</taxon>
        <taxon>Pseudomonadati</taxon>
        <taxon>Pseudomonadota</taxon>
        <taxon>Gammaproteobacteria</taxon>
        <taxon>Enterobacterales</taxon>
        <taxon>Erwiniaceae</taxon>
        <taxon>Tatumella</taxon>
    </lineage>
</organism>
<dbReference type="RefSeq" id="WP_025901722.1">
    <property type="nucleotide sequence ID" value="NZ_ATMJ01000001.1"/>
</dbReference>
<feature type="signal peptide" evidence="2">
    <location>
        <begin position="1"/>
        <end position="23"/>
    </location>
</feature>
<sequence length="172" mass="17942">MNKMMKSILAFPLAGLFAANVMATDTPADQEPVTTVTTTTYYALGDTDGGVLNYFKTKYTAGSASDYDILLLGDSLSADASLKATVTQALTQGKEVIFDGSAGGKKAATLAGEVLGSSVQADAVMFKTAPEGDGYLMTPVDLSSGQYSTELFSDEKTTSAVNSDNTPDQIFQ</sequence>
<accession>A0A085JDC3</accession>
<dbReference type="AlphaFoldDB" id="A0A085JDC3"/>
<comment type="caution">
    <text evidence="3">The sequence shown here is derived from an EMBL/GenBank/DDBJ whole genome shotgun (WGS) entry which is preliminary data.</text>
</comment>
<protein>
    <submittedName>
        <fullName evidence="3">Uncharacterized protein</fullName>
    </submittedName>
</protein>
<evidence type="ECO:0000256" key="2">
    <source>
        <dbReference type="SAM" id="SignalP"/>
    </source>
</evidence>
<dbReference type="eggNOG" id="ENOG5031PJ4">
    <property type="taxonomic scope" value="Bacteria"/>
</dbReference>
<name>A0A085JDC3_9GAMM</name>
<feature type="compositionally biased region" description="Polar residues" evidence="1">
    <location>
        <begin position="158"/>
        <end position="172"/>
    </location>
</feature>
<dbReference type="Proteomes" id="UP000028602">
    <property type="component" value="Unassembled WGS sequence"/>
</dbReference>
<evidence type="ECO:0000313" key="4">
    <source>
        <dbReference type="Proteomes" id="UP000028602"/>
    </source>
</evidence>
<feature type="region of interest" description="Disordered" evidence="1">
    <location>
        <begin position="153"/>
        <end position="172"/>
    </location>
</feature>
<evidence type="ECO:0000256" key="1">
    <source>
        <dbReference type="SAM" id="MobiDB-lite"/>
    </source>
</evidence>
<keyword evidence="4" id="KW-1185">Reference proteome</keyword>
<dbReference type="EMBL" id="JMPR01000038">
    <property type="protein sequence ID" value="KFD18469.1"/>
    <property type="molecule type" value="Genomic_DNA"/>
</dbReference>
<keyword evidence="2" id="KW-0732">Signal</keyword>
<gene>
    <name evidence="3" type="ORF">GTPT_2659</name>
</gene>
<feature type="chain" id="PRO_5001793421" evidence="2">
    <location>
        <begin position="24"/>
        <end position="172"/>
    </location>
</feature>
<reference evidence="3 4" key="1">
    <citation type="submission" date="2014-05" db="EMBL/GenBank/DDBJ databases">
        <title>ATOL: Assembling a taxonomically balanced genome-scale reconstruction of the evolutionary history of the Enterobacteriaceae.</title>
        <authorList>
            <person name="Plunkett G.III."/>
            <person name="Neeno-Eckwall E.C."/>
            <person name="Glasner J.D."/>
            <person name="Perna N.T."/>
        </authorList>
    </citation>
    <scope>NUCLEOTIDE SEQUENCE [LARGE SCALE GENOMIC DNA]</scope>
    <source>
        <strain evidence="3 4">ATCC 33301</strain>
    </source>
</reference>
<proteinExistence type="predicted"/>